<protein>
    <submittedName>
        <fullName evidence="2">DUF945 domain-containing protein</fullName>
    </submittedName>
    <submittedName>
        <fullName evidence="1">Uncharacterized protein YdgA (DUF945 family)</fullName>
    </submittedName>
</protein>
<evidence type="ECO:0000313" key="1">
    <source>
        <dbReference type="EMBL" id="TCV87920.1"/>
    </source>
</evidence>
<dbReference type="InterPro" id="IPR010352">
    <property type="entry name" value="DUF945"/>
</dbReference>
<gene>
    <name evidence="1" type="ORF">EDC16_104108</name>
    <name evidence="2" type="ORF">FHQ21_10075</name>
</gene>
<keyword evidence="4" id="KW-1185">Reference proteome</keyword>
<evidence type="ECO:0000313" key="4">
    <source>
        <dbReference type="Proteomes" id="UP000305526"/>
    </source>
</evidence>
<accession>A0A4R3Y7V2</accession>
<name>A0A4R3Y7V2_9PAST</name>
<dbReference type="Pfam" id="PF06097">
    <property type="entry name" value="DUF945"/>
    <property type="match status" value="1"/>
</dbReference>
<dbReference type="RefSeq" id="WP_132966185.1">
    <property type="nucleotide sequence ID" value="NZ_LEKL01000081.1"/>
</dbReference>
<dbReference type="Proteomes" id="UP000294619">
    <property type="component" value="Unassembled WGS sequence"/>
</dbReference>
<dbReference type="EMBL" id="VDGV01000094">
    <property type="protein sequence ID" value="TNG89600.1"/>
    <property type="molecule type" value="Genomic_DNA"/>
</dbReference>
<dbReference type="EMBL" id="SMCP01000004">
    <property type="protein sequence ID" value="TCV87920.1"/>
    <property type="molecule type" value="Genomic_DNA"/>
</dbReference>
<comment type="caution">
    <text evidence="1">The sequence shown here is derived from an EMBL/GenBank/DDBJ whole genome shotgun (WGS) entry which is preliminary data.</text>
</comment>
<proteinExistence type="predicted"/>
<reference evidence="1 3" key="1">
    <citation type="submission" date="2019-03" db="EMBL/GenBank/DDBJ databases">
        <title>Genomic Encyclopedia of Type Strains, Phase IV (KMG-IV): sequencing the most valuable type-strain genomes for metagenomic binning, comparative biology and taxonomic classification.</title>
        <authorList>
            <person name="Goeker M."/>
        </authorList>
    </citation>
    <scope>NUCLEOTIDE SEQUENCE [LARGE SCALE GENOMIC DNA]</scope>
    <source>
        <strain evidence="1 3">DSM 28140</strain>
    </source>
</reference>
<sequence>MKKSSLALGAIAVLVAAWAGGTWYSGKALEQKYPEYIALANERVTSGYNNVAHGNYHLEIKNTKLERGFFSTQIEDQVIITDLKDNSQLILPFKSTAEHGPLPLSRLTSLKLMPVLADAHSEMTEDPSISEVFKASKGVAPYSGDFSISYSGQIKQNSTIAAFDYSNEQFSINSTPIYIESDTNQEGVGLLKMRLEKWVSTLQVDEFNERYQPITVNRTLTFNNVTLNSDLSPTDFKYVPSGKQRFDIGLISIADAAATDYAAENIELKNVRFDYDTNVNAQFADYRLNNSIEALSINGENFGQIDFNLNLGHLAAAELNQVVEAFTNPDLEQQQAQLNEAGLKLLQQQPTLAIQPLRLKNSAGENQLTFDLVFSKADQQAALMQGKILSLFDKLEMNANVNRQSAQMLMTSSAKLDGIENPEQYAESELNQSLEEAVQQKMLVSNDNGANYQSKLILENGELKLNGEVIPEESIAQTLLFMFMGGF</sequence>
<evidence type="ECO:0000313" key="3">
    <source>
        <dbReference type="Proteomes" id="UP000294619"/>
    </source>
</evidence>
<organism evidence="1 3">
    <name type="scientific">Testudinibacter aquarius</name>
    <dbReference type="NCBI Taxonomy" id="1524974"/>
    <lineage>
        <taxon>Bacteria</taxon>
        <taxon>Pseudomonadati</taxon>
        <taxon>Pseudomonadota</taxon>
        <taxon>Gammaproteobacteria</taxon>
        <taxon>Pasteurellales</taxon>
        <taxon>Pasteurellaceae</taxon>
        <taxon>Testudinibacter</taxon>
    </lineage>
</organism>
<reference evidence="2 4" key="2">
    <citation type="submission" date="2019-05" db="EMBL/GenBank/DDBJ databases">
        <title>Pasteurellaceae isolates from reptiles.</title>
        <authorList>
            <person name="Bojesen A.M."/>
            <person name="Lund E."/>
        </authorList>
    </citation>
    <scope>NUCLEOTIDE SEQUENCE [LARGE SCALE GENOMIC DNA]</scope>
    <source>
        <strain evidence="2 4">ELNT2x</strain>
    </source>
</reference>
<dbReference type="Proteomes" id="UP000305526">
    <property type="component" value="Unassembled WGS sequence"/>
</dbReference>
<dbReference type="AlphaFoldDB" id="A0A4R3Y7V2"/>
<evidence type="ECO:0000313" key="2">
    <source>
        <dbReference type="EMBL" id="TNG89600.1"/>
    </source>
</evidence>